<reference evidence="2 3" key="1">
    <citation type="journal article" date="2015" name="BMC Genomics">
        <title>Transcriptome analysis of thermophilic methylotrophic Bacillus methanolicus MGA3 using RNA-sequencing provides detailed insights into its previously uncharted transcriptional landscape.</title>
        <authorList>
            <person name="Irla M."/>
            <person name="Neshat A."/>
            <person name="Brautaset T."/>
            <person name="Ruckert C."/>
            <person name="Kalinowski J."/>
            <person name="Wendisch V.F."/>
        </authorList>
    </citation>
    <scope>NUCLEOTIDE SEQUENCE [LARGE SCALE GENOMIC DNA]</scope>
    <source>
        <strain evidence="3">MGA3 / ATCC 53907</strain>
    </source>
</reference>
<dbReference type="Proteomes" id="UP000027602">
    <property type="component" value="Chromosome"/>
</dbReference>
<dbReference type="GO" id="GO:0005886">
    <property type="term" value="C:plasma membrane"/>
    <property type="evidence" value="ECO:0007669"/>
    <property type="project" value="TreeGrafter"/>
</dbReference>
<evidence type="ECO:0000313" key="3">
    <source>
        <dbReference type="Proteomes" id="UP000027602"/>
    </source>
</evidence>
<keyword evidence="1" id="KW-1133">Transmembrane helix</keyword>
<dbReference type="STRING" id="796606.BMMGA3_04835"/>
<feature type="transmembrane region" description="Helical" evidence="1">
    <location>
        <begin position="398"/>
        <end position="417"/>
    </location>
</feature>
<protein>
    <recommendedName>
        <fullName evidence="4">DUF445 domain-containing protein</fullName>
    </recommendedName>
</protein>
<name>I3E7W2_BACMM</name>
<dbReference type="Pfam" id="PF04286">
    <property type="entry name" value="DUF445"/>
    <property type="match status" value="1"/>
</dbReference>
<evidence type="ECO:0000313" key="2">
    <source>
        <dbReference type="EMBL" id="AIE59399.1"/>
    </source>
</evidence>
<keyword evidence="1" id="KW-0812">Transmembrane</keyword>
<proteinExistence type="predicted"/>
<accession>I3E7W2</accession>
<evidence type="ECO:0000256" key="1">
    <source>
        <dbReference type="SAM" id="Phobius"/>
    </source>
</evidence>
<dbReference type="KEGG" id="bmet:BMMGA3_04835"/>
<keyword evidence="1" id="KW-0472">Membrane</keyword>
<dbReference type="eggNOG" id="COG2733">
    <property type="taxonomic scope" value="Bacteria"/>
</dbReference>
<dbReference type="PANTHER" id="PTHR38442:SF1">
    <property type="entry name" value="INNER MEMBRANE PROTEIN"/>
    <property type="match status" value="1"/>
</dbReference>
<dbReference type="RefSeq" id="WP_004433693.1">
    <property type="nucleotide sequence ID" value="NZ_ADWW01000002.1"/>
</dbReference>
<dbReference type="EMBL" id="CP007739">
    <property type="protein sequence ID" value="AIE59399.1"/>
    <property type="molecule type" value="Genomic_DNA"/>
</dbReference>
<evidence type="ECO:0008006" key="4">
    <source>
        <dbReference type="Google" id="ProtNLM"/>
    </source>
</evidence>
<dbReference type="PANTHER" id="PTHR38442">
    <property type="entry name" value="INNER MEMBRANE PROTEIN-RELATED"/>
    <property type="match status" value="1"/>
</dbReference>
<gene>
    <name evidence="2" type="ORF">BMMGA3_04835</name>
</gene>
<sequence>MSKKSKQPKKSKRLASFSLAVMGTGFVATIPFQGSFLGELLQGGFEAGLVGGLADWFAVTALFRHPMGLPIPHTALLPKNRQRITKTLVSTLENDWLSKESIRNKIKQINFTEKILSVLEREIHSVSVKKSAVSLAEQLISQINLEKVTPLIEKEIKSTFDSIEVSTILQSAINQVLNRGYDEKALDYLLGKSEEWIKKGETKNQLGKLAIRTLDNLELDGFLQFALKSFQHLLNEEKLGSILQNLLLSVVSSLRKLDDTNRKSLLLHIRTELKNIQDDMKLLEEIKKWKDKLIADWEPAEEITEVLQKTQQKALAFVKDSKFLEMYLLPFLTRLLNNLKEDQEKITTIENWIQKQFSNLLEENHSKIGMLVQENLDKLDDETLIHMMENNIGKDLQWIRVNGAVCGFIIGIFLTIIKAII</sequence>
<dbReference type="HOGENOM" id="CLU_036718_2_0_9"/>
<dbReference type="AlphaFoldDB" id="I3E7W2"/>
<keyword evidence="3" id="KW-1185">Reference proteome</keyword>
<organism evidence="2 3">
    <name type="scientific">Bacillus methanolicus (strain MGA3 / ATCC 53907)</name>
    <dbReference type="NCBI Taxonomy" id="796606"/>
    <lineage>
        <taxon>Bacteria</taxon>
        <taxon>Bacillati</taxon>
        <taxon>Bacillota</taxon>
        <taxon>Bacilli</taxon>
        <taxon>Bacillales</taxon>
        <taxon>Bacillaceae</taxon>
        <taxon>Bacillus</taxon>
    </lineage>
</organism>
<dbReference type="InterPro" id="IPR007383">
    <property type="entry name" value="DUF445"/>
</dbReference>